<comment type="caution">
    <text evidence="2">The sequence shown here is derived from an EMBL/GenBank/DDBJ whole genome shotgun (WGS) entry which is preliminary data.</text>
</comment>
<feature type="region of interest" description="Disordered" evidence="1">
    <location>
        <begin position="265"/>
        <end position="341"/>
    </location>
</feature>
<reference evidence="2" key="2">
    <citation type="submission" date="2023-05" db="EMBL/GenBank/DDBJ databases">
        <authorList>
            <consortium name="Lawrence Berkeley National Laboratory"/>
            <person name="Steindorff A."/>
            <person name="Hensen N."/>
            <person name="Bonometti L."/>
            <person name="Westerberg I."/>
            <person name="Brannstrom I.O."/>
            <person name="Guillou S."/>
            <person name="Cros-Aarteil S."/>
            <person name="Calhoun S."/>
            <person name="Haridas S."/>
            <person name="Kuo A."/>
            <person name="Mondo S."/>
            <person name="Pangilinan J."/>
            <person name="Riley R."/>
            <person name="Labutti K."/>
            <person name="Andreopoulos B."/>
            <person name="Lipzen A."/>
            <person name="Chen C."/>
            <person name="Yanf M."/>
            <person name="Daum C."/>
            <person name="Ng V."/>
            <person name="Clum A."/>
            <person name="Ohm R."/>
            <person name="Martin F."/>
            <person name="Silar P."/>
            <person name="Natvig D."/>
            <person name="Lalanne C."/>
            <person name="Gautier V."/>
            <person name="Ament-Velasquez S.L."/>
            <person name="Kruys A."/>
            <person name="Hutchinson M.I."/>
            <person name="Powell A.J."/>
            <person name="Barry K."/>
            <person name="Miller A.N."/>
            <person name="Grigoriev I.V."/>
            <person name="Debuchy R."/>
            <person name="Gladieux P."/>
            <person name="Thoren M.H."/>
            <person name="Johannesson H."/>
        </authorList>
    </citation>
    <scope>NUCLEOTIDE SEQUENCE</scope>
    <source>
        <strain evidence="2">PSN293</strain>
    </source>
</reference>
<reference evidence="2" key="1">
    <citation type="journal article" date="2023" name="Mol. Phylogenet. Evol.">
        <title>Genome-scale phylogeny and comparative genomics of the fungal order Sordariales.</title>
        <authorList>
            <person name="Hensen N."/>
            <person name="Bonometti L."/>
            <person name="Westerberg I."/>
            <person name="Brannstrom I.O."/>
            <person name="Guillou S."/>
            <person name="Cros-Aarteil S."/>
            <person name="Calhoun S."/>
            <person name="Haridas S."/>
            <person name="Kuo A."/>
            <person name="Mondo S."/>
            <person name="Pangilinan J."/>
            <person name="Riley R."/>
            <person name="LaButti K."/>
            <person name="Andreopoulos B."/>
            <person name="Lipzen A."/>
            <person name="Chen C."/>
            <person name="Yan M."/>
            <person name="Daum C."/>
            <person name="Ng V."/>
            <person name="Clum A."/>
            <person name="Steindorff A."/>
            <person name="Ohm R.A."/>
            <person name="Martin F."/>
            <person name="Silar P."/>
            <person name="Natvig D.O."/>
            <person name="Lalanne C."/>
            <person name="Gautier V."/>
            <person name="Ament-Velasquez S.L."/>
            <person name="Kruys A."/>
            <person name="Hutchinson M.I."/>
            <person name="Powell A.J."/>
            <person name="Barry K."/>
            <person name="Miller A.N."/>
            <person name="Grigoriev I.V."/>
            <person name="Debuchy R."/>
            <person name="Gladieux P."/>
            <person name="Hiltunen Thoren M."/>
            <person name="Johannesson H."/>
        </authorList>
    </citation>
    <scope>NUCLEOTIDE SEQUENCE</scope>
    <source>
        <strain evidence="2">PSN293</strain>
    </source>
</reference>
<evidence type="ECO:0000256" key="1">
    <source>
        <dbReference type="SAM" id="MobiDB-lite"/>
    </source>
</evidence>
<evidence type="ECO:0000313" key="2">
    <source>
        <dbReference type="EMBL" id="KAK4219939.1"/>
    </source>
</evidence>
<feature type="region of interest" description="Disordered" evidence="1">
    <location>
        <begin position="35"/>
        <end position="54"/>
    </location>
</feature>
<evidence type="ECO:0000313" key="3">
    <source>
        <dbReference type="Proteomes" id="UP001301769"/>
    </source>
</evidence>
<feature type="compositionally biased region" description="Polar residues" evidence="1">
    <location>
        <begin position="36"/>
        <end position="45"/>
    </location>
</feature>
<accession>A0AAN7BDM7</accession>
<name>A0AAN7BDM7_9PEZI</name>
<dbReference type="EMBL" id="MU858046">
    <property type="protein sequence ID" value="KAK4219939.1"/>
    <property type="molecule type" value="Genomic_DNA"/>
</dbReference>
<protein>
    <submittedName>
        <fullName evidence="2">Uncharacterized protein</fullName>
    </submittedName>
</protein>
<sequence>MGERLLIRRFNLESVILDGSLNKFKEPQLVIKPELETTTRQSYNGAPSKDQPPSHRKVLMVHVKDKAHELEKLYLDTFSASSSPGATDPSSRHTVTCSRLECSLVFRYSKDARDNRYRTLMVRFRATADLEATMDELKLAGVKVVKMENASGENQGLTRMAVHPQLQHLVVVDQSALGVPVLSQQAYYNLSPSMTMTQGFTPPPGAFHHSGIMRPPSQPTPHFVTLQPGLPSWSPPPRPATTMGIPGILGEGVFKVSRIRPASATGVPGILGERTHKVSRIGSSSSNRSRGRKLASISDSPEQSGHAMSRHFNRRLERGDSSSRKRSFSQEFSDISQTDDRKAKLAKFLSNKYSNTSRSSTVTRGTFDDGLGARYLRPSETKQLEDSSSTITGMGATEFMTPHAPSNSESSVPTTGGLQLLDLEELANPSQSTTAMLSPLTRENRMIQQLNITQEGLTAATNVWNELMERGQIETEGDSLEEAQKKWARLGEEWVRRLQNTVSTTVDKLNKLR</sequence>
<keyword evidence="3" id="KW-1185">Reference proteome</keyword>
<dbReference type="AlphaFoldDB" id="A0AAN7BDM7"/>
<organism evidence="2 3">
    <name type="scientific">Rhypophila decipiens</name>
    <dbReference type="NCBI Taxonomy" id="261697"/>
    <lineage>
        <taxon>Eukaryota</taxon>
        <taxon>Fungi</taxon>
        <taxon>Dikarya</taxon>
        <taxon>Ascomycota</taxon>
        <taxon>Pezizomycotina</taxon>
        <taxon>Sordariomycetes</taxon>
        <taxon>Sordariomycetidae</taxon>
        <taxon>Sordariales</taxon>
        <taxon>Naviculisporaceae</taxon>
        <taxon>Rhypophila</taxon>
    </lineage>
</organism>
<dbReference type="Proteomes" id="UP001301769">
    <property type="component" value="Unassembled WGS sequence"/>
</dbReference>
<proteinExistence type="predicted"/>
<gene>
    <name evidence="2" type="ORF">QBC37DRAFT_74508</name>
</gene>
<feature type="compositionally biased region" description="Basic and acidic residues" evidence="1">
    <location>
        <begin position="314"/>
        <end position="323"/>
    </location>
</feature>